<evidence type="ECO:0000313" key="1">
    <source>
        <dbReference type="EMBL" id="KAK7376164.1"/>
    </source>
</evidence>
<proteinExistence type="predicted"/>
<dbReference type="Proteomes" id="UP001386955">
    <property type="component" value="Unassembled WGS sequence"/>
</dbReference>
<organism evidence="1 2">
    <name type="scientific">Psophocarpus tetragonolobus</name>
    <name type="common">Winged bean</name>
    <name type="synonym">Dolichos tetragonolobus</name>
    <dbReference type="NCBI Taxonomy" id="3891"/>
    <lineage>
        <taxon>Eukaryota</taxon>
        <taxon>Viridiplantae</taxon>
        <taxon>Streptophyta</taxon>
        <taxon>Embryophyta</taxon>
        <taxon>Tracheophyta</taxon>
        <taxon>Spermatophyta</taxon>
        <taxon>Magnoliopsida</taxon>
        <taxon>eudicotyledons</taxon>
        <taxon>Gunneridae</taxon>
        <taxon>Pentapetalae</taxon>
        <taxon>rosids</taxon>
        <taxon>fabids</taxon>
        <taxon>Fabales</taxon>
        <taxon>Fabaceae</taxon>
        <taxon>Papilionoideae</taxon>
        <taxon>50 kb inversion clade</taxon>
        <taxon>NPAAA clade</taxon>
        <taxon>indigoferoid/millettioid clade</taxon>
        <taxon>Phaseoleae</taxon>
        <taxon>Psophocarpus</taxon>
    </lineage>
</organism>
<reference evidence="1 2" key="1">
    <citation type="submission" date="2024-01" db="EMBL/GenBank/DDBJ databases">
        <title>The genomes of 5 underutilized Papilionoideae crops provide insights into root nodulation and disease resistanc.</title>
        <authorList>
            <person name="Jiang F."/>
        </authorList>
    </citation>
    <scope>NUCLEOTIDE SEQUENCE [LARGE SCALE GENOMIC DNA]</scope>
    <source>
        <strain evidence="1">DUOXIRENSHENG_FW03</strain>
        <tissue evidence="1">Leaves</tissue>
    </source>
</reference>
<sequence length="203" mass="23034">MSEFPSNGGNEWQNSSYSFCVTEYATLDDVFGSEMGNPKNLSPLFSQNVYGNSTMNQTSPEFKPVINSVGKAEPYQPMLNYQSFLHSAEPYQPLLSETNFPSFYDDVIQDHQEPLMPTMHLNPQHDHLPPHKGGSAAPGGRKKRVTWTVEEQRLFLIGLARLFPVSDKKVKDIFVNLFDHLSHFGQKSIAFFLGLETRKHHSQ</sequence>
<gene>
    <name evidence="1" type="ORF">VNO78_35018</name>
</gene>
<accession>A0AAN9NT90</accession>
<protein>
    <submittedName>
        <fullName evidence="1">Uncharacterized protein</fullName>
    </submittedName>
</protein>
<dbReference type="AlphaFoldDB" id="A0AAN9NT90"/>
<dbReference type="EMBL" id="JAYMYS010000033">
    <property type="protein sequence ID" value="KAK7376164.1"/>
    <property type="molecule type" value="Genomic_DNA"/>
</dbReference>
<evidence type="ECO:0000313" key="2">
    <source>
        <dbReference type="Proteomes" id="UP001386955"/>
    </source>
</evidence>
<name>A0AAN9NT90_PSOTE</name>
<comment type="caution">
    <text evidence="1">The sequence shown here is derived from an EMBL/GenBank/DDBJ whole genome shotgun (WGS) entry which is preliminary data.</text>
</comment>
<keyword evidence="2" id="KW-1185">Reference proteome</keyword>